<evidence type="ECO:0000313" key="7">
    <source>
        <dbReference type="EMBL" id="KAB2934757.1"/>
    </source>
</evidence>
<accession>A0A833H418</accession>
<proteinExistence type="predicted"/>
<evidence type="ECO:0000313" key="8">
    <source>
        <dbReference type="Proteomes" id="UP000460298"/>
    </source>
</evidence>
<feature type="domain" description="Cytochrome c" evidence="6">
    <location>
        <begin position="69"/>
        <end position="156"/>
    </location>
</feature>
<evidence type="ECO:0000256" key="4">
    <source>
        <dbReference type="PROSITE-ProRule" id="PRU00433"/>
    </source>
</evidence>
<evidence type="ECO:0000256" key="1">
    <source>
        <dbReference type="ARBA" id="ARBA00022617"/>
    </source>
</evidence>
<keyword evidence="5" id="KW-1133">Transmembrane helix</keyword>
<evidence type="ECO:0000256" key="2">
    <source>
        <dbReference type="ARBA" id="ARBA00022723"/>
    </source>
</evidence>
<dbReference type="EMBL" id="WBUI01000002">
    <property type="protein sequence ID" value="KAB2934757.1"/>
    <property type="molecule type" value="Genomic_DNA"/>
</dbReference>
<dbReference type="GO" id="GO:0009055">
    <property type="term" value="F:electron transfer activity"/>
    <property type="evidence" value="ECO:0007669"/>
    <property type="project" value="InterPro"/>
</dbReference>
<dbReference type="Proteomes" id="UP000460298">
    <property type="component" value="Unassembled WGS sequence"/>
</dbReference>
<reference evidence="7 8" key="1">
    <citation type="submission" date="2019-10" db="EMBL/GenBank/DDBJ databases">
        <title>Extracellular Electron Transfer in a Candidatus Methanoperedens spp. Enrichment Culture.</title>
        <authorList>
            <person name="Berger S."/>
            <person name="Rangel Shaw D."/>
            <person name="Berben T."/>
            <person name="In 'T Zandt M."/>
            <person name="Frank J."/>
            <person name="Reimann J."/>
            <person name="Jetten M.S.M."/>
            <person name="Welte C.U."/>
        </authorList>
    </citation>
    <scope>NUCLEOTIDE SEQUENCE [LARGE SCALE GENOMIC DNA]</scope>
    <source>
        <strain evidence="7">SB12</strain>
    </source>
</reference>
<keyword evidence="5" id="KW-0472">Membrane</keyword>
<evidence type="ECO:0000259" key="6">
    <source>
        <dbReference type="PROSITE" id="PS51007"/>
    </source>
</evidence>
<keyword evidence="3 4" id="KW-0408">Iron</keyword>
<feature type="transmembrane region" description="Helical" evidence="5">
    <location>
        <begin position="16"/>
        <end position="38"/>
    </location>
</feature>
<dbReference type="SUPFAM" id="SSF46626">
    <property type="entry name" value="Cytochrome c"/>
    <property type="match status" value="1"/>
</dbReference>
<dbReference type="Gene3D" id="1.10.760.10">
    <property type="entry name" value="Cytochrome c-like domain"/>
    <property type="match status" value="1"/>
</dbReference>
<dbReference type="RefSeq" id="WP_002771971.1">
    <property type="nucleotide sequence ID" value="NZ_JQDG01000069.1"/>
</dbReference>
<comment type="caution">
    <text evidence="7">The sequence shown here is derived from an EMBL/GenBank/DDBJ whole genome shotgun (WGS) entry which is preliminary data.</text>
</comment>
<dbReference type="GO" id="GO:0020037">
    <property type="term" value="F:heme binding"/>
    <property type="evidence" value="ECO:0007669"/>
    <property type="project" value="InterPro"/>
</dbReference>
<keyword evidence="1 4" id="KW-0349">Heme</keyword>
<keyword evidence="2 4" id="KW-0479">Metal-binding</keyword>
<evidence type="ECO:0000256" key="3">
    <source>
        <dbReference type="ARBA" id="ARBA00023004"/>
    </source>
</evidence>
<dbReference type="OrthoDB" id="7933886at2"/>
<dbReference type="PROSITE" id="PS51007">
    <property type="entry name" value="CYTC"/>
    <property type="match status" value="1"/>
</dbReference>
<sequence length="168" mass="18243">MSEHNNNPETKSTPGWVAYLFSLVLVIGIGATIYQVGFRAQSRQSMIREEMGTETIKPTIEIIPVRDAKAIANGEATYKRACFACHGMDLEGGVGPNLKDTEWYHPPSKETNLYKLVSTGISGAQAVKGVPMPPKGGAAISGIEVWEVIYYLSSRNPSIEKDAVSNVK</sequence>
<protein>
    <submittedName>
        <fullName evidence="7">Cytochrome c</fullName>
    </submittedName>
</protein>
<dbReference type="InterPro" id="IPR009056">
    <property type="entry name" value="Cyt_c-like_dom"/>
</dbReference>
<dbReference type="GO" id="GO:0046872">
    <property type="term" value="F:metal ion binding"/>
    <property type="evidence" value="ECO:0007669"/>
    <property type="project" value="UniProtKB-KW"/>
</dbReference>
<evidence type="ECO:0000256" key="5">
    <source>
        <dbReference type="SAM" id="Phobius"/>
    </source>
</evidence>
<dbReference type="Pfam" id="PF13442">
    <property type="entry name" value="Cytochrome_CBB3"/>
    <property type="match status" value="1"/>
</dbReference>
<name>A0A833H418_9LEPT</name>
<gene>
    <name evidence="7" type="ORF">F9K24_02990</name>
</gene>
<organism evidence="7 8">
    <name type="scientific">Leptonema illini</name>
    <dbReference type="NCBI Taxonomy" id="183"/>
    <lineage>
        <taxon>Bacteria</taxon>
        <taxon>Pseudomonadati</taxon>
        <taxon>Spirochaetota</taxon>
        <taxon>Spirochaetia</taxon>
        <taxon>Leptospirales</taxon>
        <taxon>Leptospiraceae</taxon>
        <taxon>Leptonema</taxon>
    </lineage>
</organism>
<dbReference type="AlphaFoldDB" id="A0A833H418"/>
<keyword evidence="5" id="KW-0812">Transmembrane</keyword>
<dbReference type="InterPro" id="IPR036909">
    <property type="entry name" value="Cyt_c-like_dom_sf"/>
</dbReference>